<evidence type="ECO:0000313" key="4">
    <source>
        <dbReference type="EMBL" id="KIW87200.1"/>
    </source>
</evidence>
<evidence type="ECO:0000256" key="2">
    <source>
        <dbReference type="SAM" id="SignalP"/>
    </source>
</evidence>
<proteinExistence type="predicted"/>
<reference evidence="4" key="1">
    <citation type="submission" date="2015-01" db="EMBL/GenBank/DDBJ databases">
        <title>The Genome Sequence of Cladophialophora bantiana CBS 173.52.</title>
        <authorList>
            <consortium name="The Broad Institute Genomics Platform"/>
            <person name="Cuomo C."/>
            <person name="de Hoog S."/>
            <person name="Gorbushina A."/>
            <person name="Stielow B."/>
            <person name="Teixiera M."/>
            <person name="Abouelleil A."/>
            <person name="Chapman S.B."/>
            <person name="Priest M."/>
            <person name="Young S.K."/>
            <person name="Wortman J."/>
            <person name="Nusbaum C."/>
            <person name="Birren B."/>
        </authorList>
    </citation>
    <scope>NUCLEOTIDE SEQUENCE [LARGE SCALE GENOMIC DNA]</scope>
    <source>
        <strain evidence="4">CBS 173.52</strain>
    </source>
</reference>
<keyword evidence="5" id="KW-1185">Reference proteome</keyword>
<dbReference type="RefSeq" id="XP_016613869.1">
    <property type="nucleotide sequence ID" value="XM_016769810.1"/>
</dbReference>
<dbReference type="Pfam" id="PF17111">
    <property type="entry name" value="PigL_N"/>
    <property type="match status" value="1"/>
</dbReference>
<dbReference type="AlphaFoldDB" id="A0A0D2H8G9"/>
<sequence>MAEPIGLASGLLALATFAFQSSITLYNTVQSFQSHPARVRDLLEELQALNGVLGPLTETVGTITDVDLSALDLPLLRCGNSCKEFEQEIKKCSSRSGGSRTSFRDWAKLRYMGEDIDGFRRLLAGYKLTINIALTDANLRKSSVTAESLESYKDLIQIATTDLEAHLESIDEKLEIIFKQTMTESDADATEVRLIKEEQLSTQRCLQICAQLSDHINQIQLTPKRSSSSPGIIDPNTFPERVTNVGLEECKNSLIRTAAKLERHIQDLMDRLVTKSKTAMTSEDDIADLARLQEEWETARQCRDICSKADNHLKETISTIDNYATGDAVQFMVSTDGNIIHGTNRGLGWRTRQVGGHLSDLTIQQLSRDMTSISIRNTGNEAPHSGGDSPSVPNDGVGNKPSSDFRERYGRGFKLTSKSTSDATTFSMRSAEGTK</sequence>
<gene>
    <name evidence="4" type="ORF">Z519_12102</name>
</gene>
<protein>
    <recommendedName>
        <fullName evidence="3">Azaphilone pigments biosynthesis cluster protein L N-terminal domain-containing protein</fullName>
    </recommendedName>
</protein>
<feature type="chain" id="PRO_5002243088" description="Azaphilone pigments biosynthesis cluster protein L N-terminal domain-containing protein" evidence="2">
    <location>
        <begin position="19"/>
        <end position="435"/>
    </location>
</feature>
<dbReference type="GeneID" id="27705030"/>
<feature type="region of interest" description="Disordered" evidence="1">
    <location>
        <begin position="376"/>
        <end position="435"/>
    </location>
</feature>
<name>A0A0D2H8G9_CLAB1</name>
<dbReference type="InterPro" id="IPR031348">
    <property type="entry name" value="PigL_N"/>
</dbReference>
<evidence type="ECO:0000313" key="5">
    <source>
        <dbReference type="Proteomes" id="UP000053789"/>
    </source>
</evidence>
<dbReference type="VEuPathDB" id="FungiDB:Z519_12102"/>
<dbReference type="OrthoDB" id="5068804at2759"/>
<evidence type="ECO:0000259" key="3">
    <source>
        <dbReference type="Pfam" id="PF17111"/>
    </source>
</evidence>
<keyword evidence="2" id="KW-0732">Signal</keyword>
<dbReference type="Proteomes" id="UP000053789">
    <property type="component" value="Unassembled WGS sequence"/>
</dbReference>
<dbReference type="HOGENOM" id="CLU_032923_1_0_1"/>
<feature type="domain" description="Azaphilone pigments biosynthesis cluster protein L N-terminal" evidence="3">
    <location>
        <begin position="2"/>
        <end position="210"/>
    </location>
</feature>
<organism evidence="4 5">
    <name type="scientific">Cladophialophora bantiana (strain ATCC 10958 / CBS 173.52 / CDC B-1940 / NIH 8579)</name>
    <name type="common">Xylohypha bantiana</name>
    <dbReference type="NCBI Taxonomy" id="1442370"/>
    <lineage>
        <taxon>Eukaryota</taxon>
        <taxon>Fungi</taxon>
        <taxon>Dikarya</taxon>
        <taxon>Ascomycota</taxon>
        <taxon>Pezizomycotina</taxon>
        <taxon>Eurotiomycetes</taxon>
        <taxon>Chaetothyriomycetidae</taxon>
        <taxon>Chaetothyriales</taxon>
        <taxon>Herpotrichiellaceae</taxon>
        <taxon>Cladophialophora</taxon>
    </lineage>
</organism>
<accession>A0A0D2H8G9</accession>
<feature type="signal peptide" evidence="2">
    <location>
        <begin position="1"/>
        <end position="18"/>
    </location>
</feature>
<evidence type="ECO:0000256" key="1">
    <source>
        <dbReference type="SAM" id="MobiDB-lite"/>
    </source>
</evidence>
<dbReference type="EMBL" id="KN847005">
    <property type="protein sequence ID" value="KIW87200.1"/>
    <property type="molecule type" value="Genomic_DNA"/>
</dbReference>
<feature type="compositionally biased region" description="Polar residues" evidence="1">
    <location>
        <begin position="416"/>
        <end position="428"/>
    </location>
</feature>